<evidence type="ECO:0000313" key="1">
    <source>
        <dbReference type="EMBL" id="CAK8688820.1"/>
    </source>
</evidence>
<accession>A0ABP0GAK0</accession>
<gene>
    <name evidence="1" type="ORF">CVLEPA_LOCUS20789</name>
</gene>
<dbReference type="Proteomes" id="UP001642483">
    <property type="component" value="Unassembled WGS sequence"/>
</dbReference>
<evidence type="ECO:0000313" key="2">
    <source>
        <dbReference type="Proteomes" id="UP001642483"/>
    </source>
</evidence>
<name>A0ABP0GAK0_CLALP</name>
<organism evidence="1 2">
    <name type="scientific">Clavelina lepadiformis</name>
    <name type="common">Light-bulb sea squirt</name>
    <name type="synonym">Ascidia lepadiformis</name>
    <dbReference type="NCBI Taxonomy" id="159417"/>
    <lineage>
        <taxon>Eukaryota</taxon>
        <taxon>Metazoa</taxon>
        <taxon>Chordata</taxon>
        <taxon>Tunicata</taxon>
        <taxon>Ascidiacea</taxon>
        <taxon>Aplousobranchia</taxon>
        <taxon>Clavelinidae</taxon>
        <taxon>Clavelina</taxon>
    </lineage>
</organism>
<proteinExistence type="predicted"/>
<sequence>MNHFILCIEKGISFFTVENTTQQQLMMAAHLTSRQDNESHQDNENKETVLRTQTANIFMFRVQNTKTLIF</sequence>
<reference evidence="1 2" key="1">
    <citation type="submission" date="2024-02" db="EMBL/GenBank/DDBJ databases">
        <authorList>
            <person name="Daric V."/>
            <person name="Darras S."/>
        </authorList>
    </citation>
    <scope>NUCLEOTIDE SEQUENCE [LARGE SCALE GENOMIC DNA]</scope>
</reference>
<protein>
    <submittedName>
        <fullName evidence="1">Uncharacterized protein</fullName>
    </submittedName>
</protein>
<dbReference type="EMBL" id="CAWYQH010000108">
    <property type="protein sequence ID" value="CAK8688820.1"/>
    <property type="molecule type" value="Genomic_DNA"/>
</dbReference>
<comment type="caution">
    <text evidence="1">The sequence shown here is derived from an EMBL/GenBank/DDBJ whole genome shotgun (WGS) entry which is preliminary data.</text>
</comment>
<keyword evidence="2" id="KW-1185">Reference proteome</keyword>